<keyword evidence="5 11" id="KW-0679">Respiratory chain</keyword>
<dbReference type="InterPro" id="IPR036544">
    <property type="entry name" value="QCR7_sf"/>
</dbReference>
<evidence type="ECO:0000313" key="13">
    <source>
        <dbReference type="Proteomes" id="UP001159405"/>
    </source>
</evidence>
<evidence type="ECO:0000313" key="12">
    <source>
        <dbReference type="EMBL" id="CAH3160887.1"/>
    </source>
</evidence>
<dbReference type="EMBL" id="CALNXK010000118">
    <property type="protein sequence ID" value="CAH3160887.1"/>
    <property type="molecule type" value="Genomic_DNA"/>
</dbReference>
<dbReference type="Gene3D" id="1.10.1090.10">
    <property type="entry name" value="Cytochrome b-c1 complex subunit 7"/>
    <property type="match status" value="1"/>
</dbReference>
<evidence type="ECO:0000256" key="2">
    <source>
        <dbReference type="ARBA" id="ARBA00008554"/>
    </source>
</evidence>
<keyword evidence="7 11" id="KW-0249">Electron transport</keyword>
<protein>
    <recommendedName>
        <fullName evidence="3 11">Cytochrome b-c1 complex subunit 7</fullName>
    </recommendedName>
</protein>
<dbReference type="PIRSF" id="PIRSF000022">
    <property type="entry name" value="Bc1_14K"/>
    <property type="match status" value="1"/>
</dbReference>
<evidence type="ECO:0000256" key="3">
    <source>
        <dbReference type="ARBA" id="ARBA00016323"/>
    </source>
</evidence>
<sequence length="117" mass="14126">MASVAPKVARQLSFAQKVKAAFHNWYIYACGYRQLGLRKDDLLMDDHPDVVEAIKRLPPEERDFRNFRLKRAMDLTMKHIILPEDQWTKPNEDISYLRPYIELTRKERVEREQWDHQ</sequence>
<evidence type="ECO:0000256" key="9">
    <source>
        <dbReference type="ARBA" id="ARBA00023136"/>
    </source>
</evidence>
<keyword evidence="9 11" id="KW-0472">Membrane</keyword>
<comment type="function">
    <text evidence="11">Component of the ubiquinol-cytochrome c oxidoreductase, a multisubunit transmembrane complex that is part of the mitochondrial electron transport chain which drives oxidative phosphorylation.</text>
</comment>
<evidence type="ECO:0000256" key="4">
    <source>
        <dbReference type="ARBA" id="ARBA00022448"/>
    </source>
</evidence>
<proteinExistence type="inferred from homology"/>
<comment type="caution">
    <text evidence="12">The sequence shown here is derived from an EMBL/GenBank/DDBJ whole genome shotgun (WGS) entry which is preliminary data.</text>
</comment>
<dbReference type="PANTHER" id="PTHR12022:SF0">
    <property type="entry name" value="CYTOCHROME B-C1 COMPLEX SUBUNIT 7"/>
    <property type="match status" value="1"/>
</dbReference>
<keyword evidence="4 11" id="KW-0813">Transport</keyword>
<dbReference type="InterPro" id="IPR003197">
    <property type="entry name" value="QCR7"/>
</dbReference>
<evidence type="ECO:0000256" key="1">
    <source>
        <dbReference type="ARBA" id="ARBA00004443"/>
    </source>
</evidence>
<dbReference type="Proteomes" id="UP001159405">
    <property type="component" value="Unassembled WGS sequence"/>
</dbReference>
<keyword evidence="8 11" id="KW-0496">Mitochondrion</keyword>
<comment type="subcellular location">
    <subcellularLocation>
        <location evidence="1">Mitochondrion inner membrane</location>
        <topology evidence="1">Peripheral membrane protein</topology>
        <orientation evidence="1">Matrix side</orientation>
    </subcellularLocation>
</comment>
<evidence type="ECO:0000256" key="10">
    <source>
        <dbReference type="ARBA" id="ARBA00038521"/>
    </source>
</evidence>
<comment type="subunit">
    <text evidence="10">Component of the ubiquinol-cytochrome c oxidoreductase (cytochrome b-c1 complex, complex III, CIII), a multisubunit enzyme composed of 3 respiratory subunits cytochrome b, cytochrome c1 and Rieske protein, 2 core protein subunits, and additional low-molecular weight protein subunits. The complex exists as an obligatory dimer and forms supercomplexes (SCs) in the inner mitochondrial membrane with cytochrome c oxidase (complex IV, CIV).</text>
</comment>
<reference evidence="12 13" key="1">
    <citation type="submission" date="2022-05" db="EMBL/GenBank/DDBJ databases">
        <authorList>
            <consortium name="Genoscope - CEA"/>
            <person name="William W."/>
        </authorList>
    </citation>
    <scope>NUCLEOTIDE SEQUENCE [LARGE SCALE GENOMIC DNA]</scope>
</reference>
<evidence type="ECO:0000256" key="8">
    <source>
        <dbReference type="ARBA" id="ARBA00023128"/>
    </source>
</evidence>
<evidence type="ECO:0000256" key="11">
    <source>
        <dbReference type="PIRNR" id="PIRNR000022"/>
    </source>
</evidence>
<keyword evidence="13" id="KW-1185">Reference proteome</keyword>
<gene>
    <name evidence="12" type="ORF">PLOB_00004250</name>
</gene>
<comment type="similarity">
    <text evidence="2 11">Belongs to the UQCRB/QCR7 family.</text>
</comment>
<evidence type="ECO:0000256" key="7">
    <source>
        <dbReference type="ARBA" id="ARBA00022982"/>
    </source>
</evidence>
<name>A0ABN8QAY6_9CNID</name>
<keyword evidence="6 11" id="KW-0999">Mitochondrion inner membrane</keyword>
<dbReference type="Pfam" id="PF02271">
    <property type="entry name" value="UCR_14kD"/>
    <property type="match status" value="1"/>
</dbReference>
<accession>A0ABN8QAY6</accession>
<dbReference type="SUPFAM" id="SSF81524">
    <property type="entry name" value="14 kDa protein of cytochrome bc1 complex (Ubiquinol-cytochrome c reductase)"/>
    <property type="match status" value="1"/>
</dbReference>
<dbReference type="PANTHER" id="PTHR12022">
    <property type="entry name" value="UBIQUINOL-CYTOCHROME C REDUCTASE COMPLEX 14 KD PROTEIN"/>
    <property type="match status" value="1"/>
</dbReference>
<evidence type="ECO:0000256" key="6">
    <source>
        <dbReference type="ARBA" id="ARBA00022792"/>
    </source>
</evidence>
<evidence type="ECO:0000256" key="5">
    <source>
        <dbReference type="ARBA" id="ARBA00022660"/>
    </source>
</evidence>
<organism evidence="12 13">
    <name type="scientific">Porites lobata</name>
    <dbReference type="NCBI Taxonomy" id="104759"/>
    <lineage>
        <taxon>Eukaryota</taxon>
        <taxon>Metazoa</taxon>
        <taxon>Cnidaria</taxon>
        <taxon>Anthozoa</taxon>
        <taxon>Hexacorallia</taxon>
        <taxon>Scleractinia</taxon>
        <taxon>Fungiina</taxon>
        <taxon>Poritidae</taxon>
        <taxon>Porites</taxon>
    </lineage>
</organism>